<keyword evidence="2" id="KW-1185">Reference proteome</keyword>
<accession>A0ABQ4N8R2</accession>
<gene>
    <name evidence="1" type="ORF">PACILC2_32120</name>
</gene>
<dbReference type="EMBL" id="BOVJ01000102">
    <property type="protein sequence ID" value="GIQ64644.1"/>
    <property type="molecule type" value="Genomic_DNA"/>
</dbReference>
<evidence type="ECO:0000313" key="2">
    <source>
        <dbReference type="Proteomes" id="UP000680304"/>
    </source>
</evidence>
<dbReference type="RefSeq" id="WP_213529240.1">
    <property type="nucleotide sequence ID" value="NZ_BOVJ01000102.1"/>
</dbReference>
<name>A0ABQ4N8R2_9BACL</name>
<reference evidence="1 2" key="1">
    <citation type="submission" date="2021-04" db="EMBL/GenBank/DDBJ databases">
        <title>Draft genome sequence of Paenibacillus cisolokensis, LC2-13A.</title>
        <authorList>
            <person name="Uke A."/>
            <person name="Chhe C."/>
            <person name="Baramee S."/>
            <person name="Kosugi A."/>
        </authorList>
    </citation>
    <scope>NUCLEOTIDE SEQUENCE [LARGE SCALE GENOMIC DNA]</scope>
    <source>
        <strain evidence="1 2">LC2-13A</strain>
    </source>
</reference>
<organism evidence="1 2">
    <name type="scientific">Paenibacillus cisolokensis</name>
    <dbReference type="NCBI Taxonomy" id="1658519"/>
    <lineage>
        <taxon>Bacteria</taxon>
        <taxon>Bacillati</taxon>
        <taxon>Bacillota</taxon>
        <taxon>Bacilli</taxon>
        <taxon>Bacillales</taxon>
        <taxon>Paenibacillaceae</taxon>
        <taxon>Paenibacillus</taxon>
    </lineage>
</organism>
<sequence length="64" mass="7058">MGDSERLLAQNRALRELAPHQTFVAVPGGNHTFGVADPYEGPTDALDQAFEETAVFLKRVFRQA</sequence>
<evidence type="ECO:0008006" key="3">
    <source>
        <dbReference type="Google" id="ProtNLM"/>
    </source>
</evidence>
<dbReference type="Proteomes" id="UP000680304">
    <property type="component" value="Unassembled WGS sequence"/>
</dbReference>
<comment type="caution">
    <text evidence="1">The sequence shown here is derived from an EMBL/GenBank/DDBJ whole genome shotgun (WGS) entry which is preliminary data.</text>
</comment>
<proteinExistence type="predicted"/>
<evidence type="ECO:0000313" key="1">
    <source>
        <dbReference type="EMBL" id="GIQ64644.1"/>
    </source>
</evidence>
<protein>
    <recommendedName>
        <fullName evidence="3">Dienelactone hydrolase domain-containing protein</fullName>
    </recommendedName>
</protein>